<feature type="domain" description="Protein NO VEIN C-terminal" evidence="1">
    <location>
        <begin position="182"/>
        <end position="268"/>
    </location>
</feature>
<accession>A0A7W9FV22</accession>
<evidence type="ECO:0000313" key="3">
    <source>
        <dbReference type="Proteomes" id="UP000556201"/>
    </source>
</evidence>
<dbReference type="Proteomes" id="UP000556201">
    <property type="component" value="Unassembled WGS sequence"/>
</dbReference>
<reference evidence="2 3" key="1">
    <citation type="submission" date="2020-08" db="EMBL/GenBank/DDBJ databases">
        <title>Functional genomics of gut bacteria from endangered species of beetles.</title>
        <authorList>
            <person name="Carlos-Shanley C."/>
        </authorList>
    </citation>
    <scope>NUCLEOTIDE SEQUENCE [LARGE SCALE GENOMIC DNA]</scope>
    <source>
        <strain evidence="2 3">S00192</strain>
    </source>
</reference>
<name>A0A7W9FV22_BREVE</name>
<dbReference type="InterPro" id="IPR024975">
    <property type="entry name" value="NOV_C"/>
</dbReference>
<protein>
    <recommendedName>
        <fullName evidence="1">Protein NO VEIN C-terminal domain-containing protein</fullName>
    </recommendedName>
</protein>
<evidence type="ECO:0000259" key="1">
    <source>
        <dbReference type="Pfam" id="PF13020"/>
    </source>
</evidence>
<organism evidence="2 3">
    <name type="scientific">Brevundimonas vesicularis</name>
    <name type="common">Pseudomonas vesicularis</name>
    <dbReference type="NCBI Taxonomy" id="41276"/>
    <lineage>
        <taxon>Bacteria</taxon>
        <taxon>Pseudomonadati</taxon>
        <taxon>Pseudomonadota</taxon>
        <taxon>Alphaproteobacteria</taxon>
        <taxon>Caulobacterales</taxon>
        <taxon>Caulobacteraceae</taxon>
        <taxon>Brevundimonas</taxon>
    </lineage>
</organism>
<proteinExistence type="predicted"/>
<gene>
    <name evidence="2" type="ORF">HNP47_002104</name>
</gene>
<dbReference type="EMBL" id="JACHLJ010000002">
    <property type="protein sequence ID" value="MBB5772100.1"/>
    <property type="molecule type" value="Genomic_DNA"/>
</dbReference>
<sequence length="303" mass="32824">MPIVLVHNDVVRDSAHNWNDVEGVQYHFPSKYRGKVLPGEPFVYYRGVARKSGRRGPAEYLGYGRIGTIWPDEAKKGAWYCSIVDYERFAKPVNAKVDGETREQIARNLWWDGVRALDPAVYADIVAEGLASGAGVTATASIDLVTITGSDQLILPPSLGRHQPSPGGERRSKRAKAIGDWAERVALRYIQDNVAGCSDCVHRAAQGETPGWDIDYRDTDGAVQRVEVKGTTGAAFAAVELTANELAAAQAHGANYWLCLVAGCETSTPLVQLVQNPVAKLDTNEWTAKPTLFAIRFSGAAAG</sequence>
<comment type="caution">
    <text evidence="2">The sequence shown here is derived from an EMBL/GenBank/DDBJ whole genome shotgun (WGS) entry which is preliminary data.</text>
</comment>
<dbReference type="RefSeq" id="WP_184279503.1">
    <property type="nucleotide sequence ID" value="NZ_JACHLJ010000002.1"/>
</dbReference>
<evidence type="ECO:0000313" key="2">
    <source>
        <dbReference type="EMBL" id="MBB5772100.1"/>
    </source>
</evidence>
<dbReference type="AlphaFoldDB" id="A0A7W9FV22"/>
<dbReference type="Pfam" id="PF13020">
    <property type="entry name" value="NOV_C"/>
    <property type="match status" value="1"/>
</dbReference>